<gene>
    <name evidence="1" type="ORF">BTMF_LOCUS13985</name>
</gene>
<dbReference type="Proteomes" id="UP000280834">
    <property type="component" value="Unassembled WGS sequence"/>
</dbReference>
<dbReference type="AlphaFoldDB" id="A0A3P7VHW2"/>
<dbReference type="EMBL" id="UZAG01020684">
    <property type="protein sequence ID" value="VDO47561.1"/>
    <property type="molecule type" value="Genomic_DNA"/>
</dbReference>
<keyword evidence="2" id="KW-1185">Reference proteome</keyword>
<organism evidence="1 2">
    <name type="scientific">Brugia timori</name>
    <dbReference type="NCBI Taxonomy" id="42155"/>
    <lineage>
        <taxon>Eukaryota</taxon>
        <taxon>Metazoa</taxon>
        <taxon>Ecdysozoa</taxon>
        <taxon>Nematoda</taxon>
        <taxon>Chromadorea</taxon>
        <taxon>Rhabditida</taxon>
        <taxon>Spirurina</taxon>
        <taxon>Spiruromorpha</taxon>
        <taxon>Filarioidea</taxon>
        <taxon>Onchocercidae</taxon>
        <taxon>Brugia</taxon>
    </lineage>
</organism>
<name>A0A3P7VHW2_9BILA</name>
<reference evidence="1 2" key="1">
    <citation type="submission" date="2018-11" db="EMBL/GenBank/DDBJ databases">
        <authorList>
            <consortium name="Pathogen Informatics"/>
        </authorList>
    </citation>
    <scope>NUCLEOTIDE SEQUENCE [LARGE SCALE GENOMIC DNA]</scope>
</reference>
<feature type="non-terminal residue" evidence="1">
    <location>
        <position position="39"/>
    </location>
</feature>
<protein>
    <submittedName>
        <fullName evidence="1">Uncharacterized protein</fullName>
    </submittedName>
</protein>
<evidence type="ECO:0000313" key="2">
    <source>
        <dbReference type="Proteomes" id="UP000280834"/>
    </source>
</evidence>
<sequence length="39" mass="4681">MFSRIVLCVYTRYFNPFTVQNPLHIFVICFYWSSVACIT</sequence>
<proteinExistence type="predicted"/>
<accession>A0A3P7VHW2</accession>
<evidence type="ECO:0000313" key="1">
    <source>
        <dbReference type="EMBL" id="VDO47561.1"/>
    </source>
</evidence>